<reference evidence="2" key="1">
    <citation type="journal article" date="2019" name="Int. J. Syst. Evol. Microbiol.">
        <title>The Global Catalogue of Microorganisms (GCM) 10K type strain sequencing project: providing services to taxonomists for standard genome sequencing and annotation.</title>
        <authorList>
            <consortium name="The Broad Institute Genomics Platform"/>
            <consortium name="The Broad Institute Genome Sequencing Center for Infectious Disease"/>
            <person name="Wu L."/>
            <person name="Ma J."/>
        </authorList>
    </citation>
    <scope>NUCLEOTIDE SEQUENCE [LARGE SCALE GENOMIC DNA]</scope>
    <source>
        <strain evidence="2">JCM 12774</strain>
    </source>
</reference>
<organism evidence="1 2">
    <name type="scientific">Paenibacillus motobuensis</name>
    <dbReference type="NCBI Taxonomy" id="295324"/>
    <lineage>
        <taxon>Bacteria</taxon>
        <taxon>Bacillati</taxon>
        <taxon>Bacillota</taxon>
        <taxon>Bacilli</taxon>
        <taxon>Bacillales</taxon>
        <taxon>Paenibacillaceae</taxon>
        <taxon>Paenibacillus</taxon>
    </lineage>
</organism>
<evidence type="ECO:0000313" key="2">
    <source>
        <dbReference type="Proteomes" id="UP001500340"/>
    </source>
</evidence>
<dbReference type="RefSeq" id="WP_343860804.1">
    <property type="nucleotide sequence ID" value="NZ_BAAACX010000009.1"/>
</dbReference>
<accession>A0ABP3I442</accession>
<sequence>MSTNIFKMDFDVELLQKMINTVVADAVDKAIERHAFKNSLPPVLTKAQLMDLFDIKGTKATELLNRKDFPVIRDFGRPRVPTNSLMIWIDEHTDWVRENAGEKSRLKKGVA</sequence>
<name>A0ABP3I442_9BACL</name>
<keyword evidence="2" id="KW-1185">Reference proteome</keyword>
<proteinExistence type="predicted"/>
<protein>
    <recommendedName>
        <fullName evidence="3">DNA-binding protein</fullName>
    </recommendedName>
</protein>
<dbReference type="Proteomes" id="UP001500340">
    <property type="component" value="Unassembled WGS sequence"/>
</dbReference>
<evidence type="ECO:0000313" key="1">
    <source>
        <dbReference type="EMBL" id="GAA0390138.1"/>
    </source>
</evidence>
<evidence type="ECO:0008006" key="3">
    <source>
        <dbReference type="Google" id="ProtNLM"/>
    </source>
</evidence>
<dbReference type="EMBL" id="BAAACX010000009">
    <property type="protein sequence ID" value="GAA0390138.1"/>
    <property type="molecule type" value="Genomic_DNA"/>
</dbReference>
<comment type="caution">
    <text evidence="1">The sequence shown here is derived from an EMBL/GenBank/DDBJ whole genome shotgun (WGS) entry which is preliminary data.</text>
</comment>
<gene>
    <name evidence="1" type="ORF">GCM10008933_21290</name>
</gene>